<proteinExistence type="predicted"/>
<name>A0A5B7JZK0_PORTR</name>
<accession>A0A5B7JZK0</accession>
<dbReference type="Proteomes" id="UP000324222">
    <property type="component" value="Unassembled WGS sequence"/>
</dbReference>
<comment type="caution">
    <text evidence="1">The sequence shown here is derived from an EMBL/GenBank/DDBJ whole genome shotgun (WGS) entry which is preliminary data.</text>
</comment>
<keyword evidence="2" id="KW-1185">Reference proteome</keyword>
<reference evidence="1 2" key="1">
    <citation type="submission" date="2019-05" db="EMBL/GenBank/DDBJ databases">
        <title>Another draft genome of Portunus trituberculatus and its Hox gene families provides insights of decapod evolution.</title>
        <authorList>
            <person name="Jeong J.-H."/>
            <person name="Song I."/>
            <person name="Kim S."/>
            <person name="Choi T."/>
            <person name="Kim D."/>
            <person name="Ryu S."/>
            <person name="Kim W."/>
        </authorList>
    </citation>
    <scope>NUCLEOTIDE SEQUENCE [LARGE SCALE GENOMIC DNA]</scope>
    <source>
        <tissue evidence="1">Muscle</tissue>
    </source>
</reference>
<evidence type="ECO:0000313" key="2">
    <source>
        <dbReference type="Proteomes" id="UP000324222"/>
    </source>
</evidence>
<dbReference type="EMBL" id="VSRR010122127">
    <property type="protein sequence ID" value="MPD00260.1"/>
    <property type="molecule type" value="Genomic_DNA"/>
</dbReference>
<organism evidence="1 2">
    <name type="scientific">Portunus trituberculatus</name>
    <name type="common">Swimming crab</name>
    <name type="synonym">Neptunus trituberculatus</name>
    <dbReference type="NCBI Taxonomy" id="210409"/>
    <lineage>
        <taxon>Eukaryota</taxon>
        <taxon>Metazoa</taxon>
        <taxon>Ecdysozoa</taxon>
        <taxon>Arthropoda</taxon>
        <taxon>Crustacea</taxon>
        <taxon>Multicrustacea</taxon>
        <taxon>Malacostraca</taxon>
        <taxon>Eumalacostraca</taxon>
        <taxon>Eucarida</taxon>
        <taxon>Decapoda</taxon>
        <taxon>Pleocyemata</taxon>
        <taxon>Brachyura</taxon>
        <taxon>Eubrachyura</taxon>
        <taxon>Portunoidea</taxon>
        <taxon>Portunidae</taxon>
        <taxon>Portuninae</taxon>
        <taxon>Portunus</taxon>
    </lineage>
</organism>
<sequence length="119" mass="12484">MRSSFCSSVASRLSRSCVKWSSCSFRSAGSWGTCCGCWSCSSLCCKLLCSPVRREIVCCASCSSSCVVLSALRNAVVEDGDGGGGGGGGVSGEGVRDNLTDGQINLTPFSTRMFSYLFW</sequence>
<evidence type="ECO:0000313" key="1">
    <source>
        <dbReference type="EMBL" id="MPD00260.1"/>
    </source>
</evidence>
<dbReference type="AlphaFoldDB" id="A0A5B7JZK0"/>
<protein>
    <submittedName>
        <fullName evidence="1">Uncharacterized protein</fullName>
    </submittedName>
</protein>
<gene>
    <name evidence="1" type="ORF">E2C01_095720</name>
</gene>